<reference evidence="3" key="2">
    <citation type="submission" date="2010-08" db="EMBL/GenBank/DDBJ databases">
        <title>Complete sequence of Fibrobacter succinogenes subsp. succinogenes S85.</title>
        <authorList>
            <person name="Durkin A.S."/>
            <person name="Nelson K.E."/>
            <person name="Morrison M."/>
            <person name="Forsberg C.W."/>
            <person name="Wilson D.B."/>
            <person name="Russell J.B."/>
            <person name="Cann I.K.O."/>
            <person name="Mackie R.I."/>
            <person name="White B.A."/>
        </authorList>
    </citation>
    <scope>NUCLEOTIDE SEQUENCE [LARGE SCALE GENOMIC DNA]</scope>
    <source>
        <strain evidence="3">ATCC 19169 / S85</strain>
    </source>
</reference>
<dbReference type="KEGG" id="fsc:FSU_2279"/>
<gene>
    <name evidence="1" type="ordered locus">Fisuc_1780</name>
    <name evidence="2" type="ordered locus">FSU_2279</name>
</gene>
<organism evidence="2 3">
    <name type="scientific">Fibrobacter succinogenes (strain ATCC 19169 / S85)</name>
    <dbReference type="NCBI Taxonomy" id="59374"/>
    <lineage>
        <taxon>Bacteria</taxon>
        <taxon>Pseudomonadati</taxon>
        <taxon>Fibrobacterota</taxon>
        <taxon>Fibrobacteria</taxon>
        <taxon>Fibrobacterales</taxon>
        <taxon>Fibrobacteraceae</taxon>
        <taxon>Fibrobacter</taxon>
    </lineage>
</organism>
<dbReference type="AlphaFoldDB" id="C9RS37"/>
<dbReference type="RefSeq" id="WP_014546449.1">
    <property type="nucleotide sequence ID" value="NC_013410.1"/>
</dbReference>
<dbReference type="HOGENOM" id="CLU_920542_0_0_0"/>
<sequence length="302" mass="35085">MNNPPKKSEAYLMPKPKFVNKIKFQQEPGTSETVMPSDDMLMYFEKHIIAPAEEECGYGIYSKALEIPIFFVSEKTINQKGLAIDCGVSDDLRKLHDIVDEDRFWKLETALVDRADPIGLYLPKGEFQDQGPEIWVSYEKIRNQHQKWQDSKYTTALTLVHELGHAIMDAPTSGLYCLKTWVEEPLANMIALYYLDSVGPSTTNGFDRMEYVTDFVKTQPEKYALGLNLFRSSRKFDWEAWKNAKWLLCFKIDALLDWVEYIKGNLGNVDDLRLEALFREIVRQPIEFNQTLLQQAEKLYEK</sequence>
<dbReference type="OrthoDB" id="9866861at2"/>
<evidence type="ECO:0000313" key="3">
    <source>
        <dbReference type="Proteomes" id="UP000000517"/>
    </source>
</evidence>
<protein>
    <submittedName>
        <fullName evidence="2">Uncharacterized protein</fullName>
    </submittedName>
</protein>
<accession>C9RS37</accession>
<proteinExistence type="predicted"/>
<dbReference type="KEGG" id="fsu:Fisuc_1780"/>
<evidence type="ECO:0000313" key="1">
    <source>
        <dbReference type="EMBL" id="ACX75373.1"/>
    </source>
</evidence>
<keyword evidence="4" id="KW-1185">Reference proteome</keyword>
<dbReference type="EMBL" id="CP002158">
    <property type="protein sequence ID" value="ADL26351.1"/>
    <property type="molecule type" value="Genomic_DNA"/>
</dbReference>
<dbReference type="Proteomes" id="UP000000517">
    <property type="component" value="Chromosome"/>
</dbReference>
<dbReference type="Proteomes" id="UP000001497">
    <property type="component" value="Chromosome"/>
</dbReference>
<dbReference type="EMBL" id="CP001792">
    <property type="protein sequence ID" value="ACX75373.1"/>
    <property type="molecule type" value="Genomic_DNA"/>
</dbReference>
<reference evidence="2" key="3">
    <citation type="submission" date="2010-08" db="EMBL/GenBank/DDBJ databases">
        <authorList>
            <person name="Durkin A.S."/>
            <person name="Nelson K.E."/>
            <person name="Morrison M."/>
            <person name="Forsberg C.W."/>
            <person name="Wilson D.B."/>
            <person name="Russell J.B."/>
            <person name="Cann I.K.O."/>
            <person name="Mackie R.I."/>
            <person name="White B.A."/>
        </authorList>
    </citation>
    <scope>NUCLEOTIDE SEQUENCE</scope>
    <source>
        <strain evidence="2">S85</strain>
    </source>
</reference>
<reference evidence="1 4" key="1">
    <citation type="submission" date="2009-10" db="EMBL/GenBank/DDBJ databases">
        <title>Complete sequence of Fibrobacter succinogenes subsp. succinogenes S85.</title>
        <authorList>
            <consortium name="US DOE Joint Genome Institute"/>
            <person name="Lucas S."/>
            <person name="Copeland A."/>
            <person name="Lapidus A."/>
            <person name="Glavina del Rio T."/>
            <person name="Tice H."/>
            <person name="Bruce D."/>
            <person name="Goodwin L."/>
            <person name="Pitluck S."/>
            <person name="Chertkov O."/>
            <person name="Detter J.C."/>
            <person name="Han C."/>
            <person name="Tapia R."/>
            <person name="Larimer F."/>
            <person name="Land M."/>
            <person name="Hauser L."/>
            <person name="Kyrpides N."/>
            <person name="Mikhailova N."/>
            <person name="Weimer P.J."/>
            <person name="Stevenson D.M."/>
            <person name="Boyum J."/>
            <person name="Brumm P.I."/>
            <person name="Mead D."/>
        </authorList>
    </citation>
    <scope>NUCLEOTIDE SEQUENCE [LARGE SCALE GENOMIC DNA]</scope>
    <source>
        <strain evidence="4">ATCC 19169 / S85</strain>
        <strain evidence="1">S85</strain>
    </source>
</reference>
<name>C9RS37_FIBSS</name>
<dbReference type="STRING" id="59374.FSU_2279"/>
<evidence type="ECO:0000313" key="2">
    <source>
        <dbReference type="EMBL" id="ADL26351.1"/>
    </source>
</evidence>
<evidence type="ECO:0000313" key="4">
    <source>
        <dbReference type="Proteomes" id="UP000001497"/>
    </source>
</evidence>